<reference evidence="1" key="1">
    <citation type="journal article" date="2014" name="PLoS ONE">
        <title>Transcriptome-Based Identification of ABC Transporters in the Western Tarnished Plant Bug Lygus hesperus.</title>
        <authorList>
            <person name="Hull J.J."/>
            <person name="Chaney K."/>
            <person name="Geib S.M."/>
            <person name="Fabrick J.A."/>
            <person name="Brent C.S."/>
            <person name="Walsh D."/>
            <person name="Lavine L.C."/>
        </authorList>
    </citation>
    <scope>NUCLEOTIDE SEQUENCE</scope>
</reference>
<organism evidence="1">
    <name type="scientific">Lygus hesperus</name>
    <name type="common">Western plant bug</name>
    <dbReference type="NCBI Taxonomy" id="30085"/>
    <lineage>
        <taxon>Eukaryota</taxon>
        <taxon>Metazoa</taxon>
        <taxon>Ecdysozoa</taxon>
        <taxon>Arthropoda</taxon>
        <taxon>Hexapoda</taxon>
        <taxon>Insecta</taxon>
        <taxon>Pterygota</taxon>
        <taxon>Neoptera</taxon>
        <taxon>Paraneoptera</taxon>
        <taxon>Hemiptera</taxon>
        <taxon>Heteroptera</taxon>
        <taxon>Panheteroptera</taxon>
        <taxon>Cimicomorpha</taxon>
        <taxon>Miridae</taxon>
        <taxon>Mirini</taxon>
        <taxon>Lygus</taxon>
    </lineage>
</organism>
<dbReference type="EMBL" id="GBHO01017378">
    <property type="protein sequence ID" value="JAG26226.1"/>
    <property type="molecule type" value="Transcribed_RNA"/>
</dbReference>
<evidence type="ECO:0000313" key="1">
    <source>
        <dbReference type="EMBL" id="JAG26226.1"/>
    </source>
</evidence>
<evidence type="ECO:0000313" key="2">
    <source>
        <dbReference type="EMBL" id="JAG26229.1"/>
    </source>
</evidence>
<reference evidence="1" key="2">
    <citation type="submission" date="2014-07" db="EMBL/GenBank/DDBJ databases">
        <authorList>
            <person name="Hull J."/>
        </authorList>
    </citation>
    <scope>NUCLEOTIDE SEQUENCE</scope>
</reference>
<name>A0A0A9Y3J6_LYGHE</name>
<protein>
    <submittedName>
        <fullName evidence="1">Membrane-associated protein TcaA</fullName>
    </submittedName>
</protein>
<gene>
    <name evidence="1" type="primary">tcaA_0</name>
    <name evidence="2" type="synonym">tcaA_1</name>
    <name evidence="2" type="ORF">CM83_53018</name>
    <name evidence="1" type="ORF">CM83_53019</name>
</gene>
<sequence length="151" mass="17001">MGKSDSSLTLVLPITNATNSQDLLKILNTYGHCVTFKDALDHPEKKKRIIVGKVIREFHTYEDSYNYHRKVYHLKSVIPGDPAHFRFVASGKRMVQLVVDNLATTIGDYLALYEPSLMASAADLPAFYFPSSTSTLWVCKDFESSNQQPTL</sequence>
<proteinExistence type="predicted"/>
<dbReference type="EMBL" id="GBHO01017375">
    <property type="protein sequence ID" value="JAG26229.1"/>
    <property type="molecule type" value="Transcribed_RNA"/>
</dbReference>
<dbReference type="AlphaFoldDB" id="A0A0A9Y3J6"/>
<accession>A0A0A9Y3J6</accession>